<evidence type="ECO:0000313" key="1">
    <source>
        <dbReference type="EMBL" id="CAD9002476.1"/>
    </source>
</evidence>
<protein>
    <submittedName>
        <fullName evidence="1">Uncharacterized protein</fullName>
    </submittedName>
</protein>
<reference evidence="1" key="1">
    <citation type="submission" date="2021-01" db="EMBL/GenBank/DDBJ databases">
        <authorList>
            <person name="Corre E."/>
            <person name="Pelletier E."/>
            <person name="Niang G."/>
            <person name="Scheremetjew M."/>
            <person name="Finn R."/>
            <person name="Kale V."/>
            <person name="Holt S."/>
            <person name="Cochrane G."/>
            <person name="Meng A."/>
            <person name="Brown T."/>
            <person name="Cohen L."/>
        </authorList>
    </citation>
    <scope>NUCLEOTIDE SEQUENCE</scope>
    <source>
        <strain evidence="1">NIES-381</strain>
    </source>
</reference>
<dbReference type="AlphaFoldDB" id="A0A7S1N8F9"/>
<accession>A0A7S1N8F9</accession>
<dbReference type="EMBL" id="HBGA01037195">
    <property type="protein sequence ID" value="CAD9002476.1"/>
    <property type="molecule type" value="Transcribed_RNA"/>
</dbReference>
<sequence length="100" mass="10987">MRPISALHCLLRQSLLFAPTTPPPRIPKLQVSDTAGTWPLAPGPWPELQWVQRCRLLGTRITHTALLGLPPQAVYPVVPACVASHAHAVATHTRYSPSHY</sequence>
<name>A0A7S1N8F9_9EUGL</name>
<organism evidence="1">
    <name type="scientific">Eutreptiella gymnastica</name>
    <dbReference type="NCBI Taxonomy" id="73025"/>
    <lineage>
        <taxon>Eukaryota</taxon>
        <taxon>Discoba</taxon>
        <taxon>Euglenozoa</taxon>
        <taxon>Euglenida</taxon>
        <taxon>Spirocuta</taxon>
        <taxon>Euglenophyceae</taxon>
        <taxon>Eutreptiales</taxon>
        <taxon>Eutreptiaceae</taxon>
        <taxon>Eutreptiella</taxon>
    </lineage>
</organism>
<proteinExistence type="predicted"/>
<gene>
    <name evidence="1" type="ORF">EGYM00392_LOCUS13560</name>
</gene>